<evidence type="ECO:0000259" key="3">
    <source>
        <dbReference type="Pfam" id="PF13952"/>
    </source>
</evidence>
<dbReference type="Pfam" id="PF03004">
    <property type="entry name" value="Transposase_24"/>
    <property type="match status" value="1"/>
</dbReference>
<evidence type="ECO:0000256" key="1">
    <source>
        <dbReference type="SAM" id="MobiDB-lite"/>
    </source>
</evidence>
<dbReference type="InterPro" id="IPR004242">
    <property type="entry name" value="Transposase_21"/>
</dbReference>
<reference evidence="5" key="2">
    <citation type="submission" date="2013-04" db="UniProtKB">
        <authorList>
            <consortium name="EnsemblPlants"/>
        </authorList>
    </citation>
    <scope>IDENTIFICATION</scope>
</reference>
<evidence type="ECO:0000259" key="4">
    <source>
        <dbReference type="Pfam" id="PF13960"/>
    </source>
</evidence>
<feature type="region of interest" description="Disordered" evidence="1">
    <location>
        <begin position="1007"/>
        <end position="1055"/>
    </location>
</feature>
<evidence type="ECO:0000259" key="2">
    <source>
        <dbReference type="Pfam" id="PF03017"/>
    </source>
</evidence>
<evidence type="ECO:0000313" key="6">
    <source>
        <dbReference type="Proteomes" id="UP000006038"/>
    </source>
</evidence>
<feature type="compositionally biased region" description="Polar residues" evidence="1">
    <location>
        <begin position="1013"/>
        <end position="1023"/>
    </location>
</feature>
<feature type="domain" description="DUF4218" evidence="4">
    <location>
        <begin position="593"/>
        <end position="705"/>
    </location>
</feature>
<dbReference type="EnsemblPlants" id="OB06G23530.1">
    <property type="protein sequence ID" value="OB06G23530.1"/>
    <property type="gene ID" value="OB06G23530"/>
</dbReference>
<dbReference type="Pfam" id="PF02992">
    <property type="entry name" value="Transposase_21"/>
    <property type="match status" value="1"/>
</dbReference>
<sequence>MFELLNDVAHGLDTGDLGENNDSFVDPSEGENDLHESFCDASKELYPGSKNFSKLCFVVKLLNIKFLGGWSDKSFDMLLELLREAFPEGSTIPKNFNKAKKMIRCFGLGYVNIHACENDCILFRKQYENANICPKCNTSRWKTVKKSPDGKRLYNVPRKVLRYFPLKKRLQKLYMSPKSATDARWHDEARTTDGLLRHPADSPAWKHFDCKHPKFSEDSRNIRLALATDGFNPFRSMNCSYSIWPVILIPLNFPPWICMKQPNFILSLLIPGPYSPGKDMDVYFEPLVDDLLEIFEGGVITYDASRSENFQLRAAIIYTITDFPGLGYAAGCVTSGKLACPHCNSQTCSIRLRNGGKTCYMAHRRFLDANHKFRFYEASFDGNVELRSAPKPLTGEEILDQTKDLPINFGKDPNKKRPRTTDKGKGTKKEIIWKRKSIWFRLPYWKDLLVPHNFDAMHIEKNVCDNIINTLMGIDGKSKDNLNARLDLKLLNIRKDLHPIKVGDSFFLPPAPFTLSSEEKKLFCQVLKGVRFPDGHASDLRHHVHVNEKKIIGLKSHDNHILLQYLLPLAVRKVLPENVSATLIRVSNFFKKIYSPVIRISDMEKLDAEIAETLSLLETMFLPSFFDIMVHLMVHLPTQARLAGPVHYRNMYPVERFLMRLKGYVRTKSHPEGSIAESYVFDESLTFCSRYLEGCETRFSRKRRNGSTEPCTSTHTMPFFCKNMGRELSGKCIVTLDYKTWCQAHRYVLFNYDHIEPYLRKHLDYLSSLVHENNREISRIHFEKFHEWSYDEGRSVQCSGVALVAQISCLSSGTNNIPLVGHKTYYGVITEIIELDYNHKRSIVLFKCDWVDNRVQDKWVKVDKFGITDVNFRHLFNTGDKLSDEPFILASQATQVYYVDDPACNGWSAVIQTKPRDFYDMSNVLLEDLECENEHVDPCLDINGQTDISVDPRDVPPTRLDIDGTLVGSSEKRKKKMAGGEGNKYEEERQERIRRNNEALQKVIAIRRELDNTQEGNPGSGSSDKSKQKRKRTNTTNNMSVQNETGHPNLRPRVTRVSVRSDAEVYDDTEGTDTNRGDICQRHDDQMNNCSIANDELEVDENIGDCSLNGGQAKKKKKEGVTQKSATSIREPVGENAKELSNFIATLVKSKNFSFAHKDWRLVHPSQKLKLWRDLKVMGTAAKIWKDFKADLKAAHFDETKTDKQLIAICDERVNPTIWKWLINHWRSPLAQERSQRGKANRARMSGLHTTGSKSHARVSHEMHIENGYKPRRDEVYIATHTRKNGIPSNNSQDNIKALQDAVKEHPELTEKSITDGDIMSRVFGPERNGYVRSIGNGPTPGDLKMPGRNKYRSTKVQMAMEGQRQAEVDKEHLIQHFGAIQSENDRKIAALTEQVAKLTELMLANSQDGRQVHVTSNSPIHENDQDESDNGETQSEYMQHAKGGKEVILYSFIGPHDVPVAKATVLSTNRMTVVGGTPLGAQYCEVVVNLVLKRNAALLRPYGSMNVIADALGRSIAWSLQHMKEDRKSALQRTNHLQGHTHGGR</sequence>
<feature type="domain" description="DUF4216" evidence="3">
    <location>
        <begin position="833"/>
        <end position="910"/>
    </location>
</feature>
<accession>J3MEA9</accession>
<keyword evidence="6" id="KW-1185">Reference proteome</keyword>
<feature type="region of interest" description="Disordered" evidence="1">
    <location>
        <begin position="1232"/>
        <end position="1259"/>
    </location>
</feature>
<organism evidence="5">
    <name type="scientific">Oryza brachyantha</name>
    <name type="common">malo sina</name>
    <dbReference type="NCBI Taxonomy" id="4533"/>
    <lineage>
        <taxon>Eukaryota</taxon>
        <taxon>Viridiplantae</taxon>
        <taxon>Streptophyta</taxon>
        <taxon>Embryophyta</taxon>
        <taxon>Tracheophyta</taxon>
        <taxon>Spermatophyta</taxon>
        <taxon>Magnoliopsida</taxon>
        <taxon>Liliopsida</taxon>
        <taxon>Poales</taxon>
        <taxon>Poaceae</taxon>
        <taxon>BOP clade</taxon>
        <taxon>Oryzoideae</taxon>
        <taxon>Oryzeae</taxon>
        <taxon>Oryzinae</taxon>
        <taxon>Oryza</taxon>
    </lineage>
</organism>
<dbReference type="InterPro" id="IPR004264">
    <property type="entry name" value="Transposase_23"/>
</dbReference>
<dbReference type="Pfam" id="PF03017">
    <property type="entry name" value="Transposase_23"/>
    <property type="match status" value="1"/>
</dbReference>
<feature type="region of interest" description="Disordered" evidence="1">
    <location>
        <begin position="1410"/>
        <end position="1436"/>
    </location>
</feature>
<feature type="compositionally biased region" description="Basic and acidic residues" evidence="1">
    <location>
        <begin position="950"/>
        <end position="962"/>
    </location>
</feature>
<dbReference type="eggNOG" id="ENOG502QWJJ">
    <property type="taxonomic scope" value="Eukaryota"/>
</dbReference>
<dbReference type="PANTHER" id="PTHR10775">
    <property type="entry name" value="OS08G0208400 PROTEIN"/>
    <property type="match status" value="1"/>
</dbReference>
<proteinExistence type="predicted"/>
<dbReference type="InterPro" id="IPR004252">
    <property type="entry name" value="Probable_transposase_24"/>
</dbReference>
<dbReference type="OMA" id="YENANIC"/>
<feature type="region of interest" description="Disordered" evidence="1">
    <location>
        <begin position="947"/>
        <end position="990"/>
    </location>
</feature>
<dbReference type="InterPro" id="IPR025452">
    <property type="entry name" value="DUF4218"/>
</dbReference>
<name>J3MEA9_ORYBR</name>
<dbReference type="HOGENOM" id="CLU_263865_0_0_1"/>
<evidence type="ECO:0000313" key="5">
    <source>
        <dbReference type="EnsemblPlants" id="OB06G23530.1"/>
    </source>
</evidence>
<dbReference type="Proteomes" id="UP000006038">
    <property type="component" value="Chromosome 6"/>
</dbReference>
<dbReference type="Gramene" id="OB06G23530.1">
    <property type="protein sequence ID" value="OB06G23530.1"/>
    <property type="gene ID" value="OB06G23530"/>
</dbReference>
<feature type="compositionally biased region" description="Polar residues" evidence="1">
    <location>
        <begin position="1410"/>
        <end position="1421"/>
    </location>
</feature>
<feature type="domain" description="Transposase Tnp1/En/Spm-like" evidence="2">
    <location>
        <begin position="1447"/>
        <end position="1513"/>
    </location>
</feature>
<evidence type="ECO:0008006" key="7">
    <source>
        <dbReference type="Google" id="ProtNLM"/>
    </source>
</evidence>
<reference evidence="5" key="1">
    <citation type="journal article" date="2013" name="Nat. Commun.">
        <title>Whole-genome sequencing of Oryza brachyantha reveals mechanisms underlying Oryza genome evolution.</title>
        <authorList>
            <person name="Chen J."/>
            <person name="Huang Q."/>
            <person name="Gao D."/>
            <person name="Wang J."/>
            <person name="Lang Y."/>
            <person name="Liu T."/>
            <person name="Li B."/>
            <person name="Bai Z."/>
            <person name="Luis Goicoechea J."/>
            <person name="Liang C."/>
            <person name="Chen C."/>
            <person name="Zhang W."/>
            <person name="Sun S."/>
            <person name="Liao Y."/>
            <person name="Zhang X."/>
            <person name="Yang L."/>
            <person name="Song C."/>
            <person name="Wang M."/>
            <person name="Shi J."/>
            <person name="Liu G."/>
            <person name="Liu J."/>
            <person name="Zhou H."/>
            <person name="Zhou W."/>
            <person name="Yu Q."/>
            <person name="An N."/>
            <person name="Chen Y."/>
            <person name="Cai Q."/>
            <person name="Wang B."/>
            <person name="Liu B."/>
            <person name="Min J."/>
            <person name="Huang Y."/>
            <person name="Wu H."/>
            <person name="Li Z."/>
            <person name="Zhang Y."/>
            <person name="Yin Y."/>
            <person name="Song W."/>
            <person name="Jiang J."/>
            <person name="Jackson S.A."/>
            <person name="Wing R.A."/>
            <person name="Wang J."/>
            <person name="Chen M."/>
        </authorList>
    </citation>
    <scope>NUCLEOTIDE SEQUENCE [LARGE SCALE GENOMIC DNA]</scope>
    <source>
        <strain evidence="5">cv. IRGC 101232</strain>
    </source>
</reference>
<dbReference type="InterPro" id="IPR025312">
    <property type="entry name" value="DUF4216"/>
</dbReference>
<dbReference type="Pfam" id="PF13960">
    <property type="entry name" value="DUF4218"/>
    <property type="match status" value="1"/>
</dbReference>
<protein>
    <recommendedName>
        <fullName evidence="7">DUF4216 domain-containing protein</fullName>
    </recommendedName>
</protein>
<dbReference type="Pfam" id="PF13952">
    <property type="entry name" value="DUF4216"/>
    <property type="match status" value="1"/>
</dbReference>
<feature type="compositionally biased region" description="Polar residues" evidence="1">
    <location>
        <begin position="1034"/>
        <end position="1046"/>
    </location>
</feature>
<dbReference type="PANTHER" id="PTHR10775:SF182">
    <property type="entry name" value="TRANSPOSON, EN_SPM-LIKE, TRANSPOSASE-ASSOCIATED DOMAIN PROTEIN-RELATED"/>
    <property type="match status" value="1"/>
</dbReference>
<feature type="region of interest" description="Disordered" evidence="1">
    <location>
        <begin position="1061"/>
        <end position="1080"/>
    </location>
</feature>